<evidence type="ECO:0000256" key="9">
    <source>
        <dbReference type="ARBA" id="ARBA00023170"/>
    </source>
</evidence>
<protein>
    <submittedName>
        <fullName evidence="14">Olfactory receptor family 8 subfamily D member 1</fullName>
    </submittedName>
</protein>
<evidence type="ECO:0000313" key="15">
    <source>
        <dbReference type="Proteomes" id="UP000694398"/>
    </source>
</evidence>
<keyword evidence="5" id="KW-0552">Olfaction</keyword>
<evidence type="ECO:0000259" key="13">
    <source>
        <dbReference type="PROSITE" id="PS50262"/>
    </source>
</evidence>
<dbReference type="PANTHER" id="PTHR48018">
    <property type="entry name" value="OLFACTORY RECEPTOR"/>
    <property type="match status" value="1"/>
</dbReference>
<feature type="transmembrane region" description="Helical" evidence="12">
    <location>
        <begin position="29"/>
        <end position="51"/>
    </location>
</feature>
<sequence length="254" mass="28344">MSTRNRSTVGVFVLAGLNQQPELQLPLFLLFLGIYGVTVAGNLSMILLIALSPRLHTHRYYFFANLSFIDLCYSSVITTKMLVNFLGKKNAIFYYECMAQLFFFAVFVVAEGYVLTATAYDCYIGICNPLLYNVIMSPKLCSLLVLASFLLGVLFAVAHTSALMKLSFCEYHIITHYFCDVLPLLNLSCSNAHLSNLLLFIIAGFSTLVPTLSVAVSYIFIFCSILRIWSSEGWSKAFGMCSCHLMAMDIFFGS</sequence>
<feature type="transmembrane region" description="Helical" evidence="12">
    <location>
        <begin position="140"/>
        <end position="158"/>
    </location>
</feature>
<evidence type="ECO:0000313" key="14">
    <source>
        <dbReference type="Ensembl" id="ENSCLAP00000025711.1"/>
    </source>
</evidence>
<gene>
    <name evidence="14" type="primary">OR8D1</name>
</gene>
<keyword evidence="2" id="KW-1003">Cell membrane</keyword>
<evidence type="ECO:0000256" key="1">
    <source>
        <dbReference type="ARBA" id="ARBA00004651"/>
    </source>
</evidence>
<dbReference type="GO" id="GO:0004930">
    <property type="term" value="F:G protein-coupled receptor activity"/>
    <property type="evidence" value="ECO:0007669"/>
    <property type="project" value="UniProtKB-KW"/>
</dbReference>
<keyword evidence="10" id="KW-0807">Transducer</keyword>
<evidence type="ECO:0000256" key="2">
    <source>
        <dbReference type="ARBA" id="ARBA00022475"/>
    </source>
</evidence>
<keyword evidence="15" id="KW-1185">Reference proteome</keyword>
<dbReference type="PRINTS" id="PR00245">
    <property type="entry name" value="OLFACTORYR"/>
</dbReference>
<reference evidence="14" key="1">
    <citation type="submission" date="2025-08" db="UniProtKB">
        <authorList>
            <consortium name="Ensembl"/>
        </authorList>
    </citation>
    <scope>IDENTIFICATION</scope>
</reference>
<comment type="subcellular location">
    <subcellularLocation>
        <location evidence="1">Cell membrane</location>
        <topology evidence="1">Multi-pass membrane protein</topology>
    </subcellularLocation>
</comment>
<evidence type="ECO:0000256" key="10">
    <source>
        <dbReference type="ARBA" id="ARBA00023224"/>
    </source>
</evidence>
<feature type="transmembrane region" description="Helical" evidence="12">
    <location>
        <begin position="197"/>
        <end position="226"/>
    </location>
</feature>
<feature type="transmembrane region" description="Helical" evidence="12">
    <location>
        <begin position="60"/>
        <end position="78"/>
    </location>
</feature>
<dbReference type="GO" id="GO:0004984">
    <property type="term" value="F:olfactory receptor activity"/>
    <property type="evidence" value="ECO:0007669"/>
    <property type="project" value="InterPro"/>
</dbReference>
<keyword evidence="8 12" id="KW-0472">Membrane</keyword>
<dbReference type="Ensembl" id="ENSCLAT00000026007.1">
    <property type="protein sequence ID" value="ENSCLAP00000025711.1"/>
    <property type="gene ID" value="ENSCLAG00000017833.1"/>
</dbReference>
<evidence type="ECO:0000256" key="8">
    <source>
        <dbReference type="ARBA" id="ARBA00023136"/>
    </source>
</evidence>
<accession>A0A8C2YV73</accession>
<dbReference type="Gene3D" id="1.20.1070.10">
    <property type="entry name" value="Rhodopsin 7-helix transmembrane proteins"/>
    <property type="match status" value="1"/>
</dbReference>
<dbReference type="Pfam" id="PF13853">
    <property type="entry name" value="7tm_4"/>
    <property type="match status" value="1"/>
</dbReference>
<reference evidence="14" key="2">
    <citation type="submission" date="2025-09" db="UniProtKB">
        <authorList>
            <consortium name="Ensembl"/>
        </authorList>
    </citation>
    <scope>IDENTIFICATION</scope>
</reference>
<evidence type="ECO:0000256" key="7">
    <source>
        <dbReference type="ARBA" id="ARBA00023040"/>
    </source>
</evidence>
<dbReference type="Proteomes" id="UP000694398">
    <property type="component" value="Unassembled WGS sequence"/>
</dbReference>
<keyword evidence="9" id="KW-0675">Receptor</keyword>
<dbReference type="GO" id="GO:0005886">
    <property type="term" value="C:plasma membrane"/>
    <property type="evidence" value="ECO:0007669"/>
    <property type="project" value="UniProtKB-SubCell"/>
</dbReference>
<evidence type="ECO:0000256" key="6">
    <source>
        <dbReference type="ARBA" id="ARBA00022989"/>
    </source>
</evidence>
<dbReference type="InterPro" id="IPR017452">
    <property type="entry name" value="GPCR_Rhodpsn_7TM"/>
</dbReference>
<dbReference type="AlphaFoldDB" id="A0A8C2YV73"/>
<dbReference type="OMA" id="KKNMILY"/>
<keyword evidence="4 12" id="KW-0812">Transmembrane</keyword>
<feature type="transmembrane region" description="Helical" evidence="12">
    <location>
        <begin position="98"/>
        <end position="120"/>
    </location>
</feature>
<evidence type="ECO:0000256" key="12">
    <source>
        <dbReference type="SAM" id="Phobius"/>
    </source>
</evidence>
<dbReference type="GeneTree" id="ENSGT01040000240383"/>
<keyword evidence="7" id="KW-0297">G-protein coupled receptor</keyword>
<dbReference type="SUPFAM" id="SSF81321">
    <property type="entry name" value="Family A G protein-coupled receptor-like"/>
    <property type="match status" value="1"/>
</dbReference>
<comment type="function">
    <text evidence="11">Possible taste receptor.</text>
</comment>
<dbReference type="PROSITE" id="PS50262">
    <property type="entry name" value="G_PROTEIN_RECEP_F1_2"/>
    <property type="match status" value="1"/>
</dbReference>
<keyword evidence="3" id="KW-0716">Sensory transduction</keyword>
<dbReference type="InterPro" id="IPR000725">
    <property type="entry name" value="Olfact_rcpt"/>
</dbReference>
<dbReference type="FunFam" id="1.20.1070.10:FF:000015">
    <property type="entry name" value="Olfactory receptor"/>
    <property type="match status" value="1"/>
</dbReference>
<proteinExistence type="predicted"/>
<evidence type="ECO:0000256" key="5">
    <source>
        <dbReference type="ARBA" id="ARBA00022725"/>
    </source>
</evidence>
<organism evidence="14 15">
    <name type="scientific">Chinchilla lanigera</name>
    <name type="common">Long-tailed chinchilla</name>
    <name type="synonym">Chinchilla villidera</name>
    <dbReference type="NCBI Taxonomy" id="34839"/>
    <lineage>
        <taxon>Eukaryota</taxon>
        <taxon>Metazoa</taxon>
        <taxon>Chordata</taxon>
        <taxon>Craniata</taxon>
        <taxon>Vertebrata</taxon>
        <taxon>Euteleostomi</taxon>
        <taxon>Mammalia</taxon>
        <taxon>Eutheria</taxon>
        <taxon>Euarchontoglires</taxon>
        <taxon>Glires</taxon>
        <taxon>Rodentia</taxon>
        <taxon>Hystricomorpha</taxon>
        <taxon>Chinchillidae</taxon>
        <taxon>Chinchilla</taxon>
    </lineage>
</organism>
<evidence type="ECO:0000256" key="3">
    <source>
        <dbReference type="ARBA" id="ARBA00022606"/>
    </source>
</evidence>
<evidence type="ECO:0000256" key="4">
    <source>
        <dbReference type="ARBA" id="ARBA00022692"/>
    </source>
</evidence>
<evidence type="ECO:0000256" key="11">
    <source>
        <dbReference type="ARBA" id="ARBA00053672"/>
    </source>
</evidence>
<keyword evidence="6 12" id="KW-1133">Transmembrane helix</keyword>
<feature type="domain" description="G-protein coupled receptors family 1 profile" evidence="13">
    <location>
        <begin position="41"/>
        <end position="254"/>
    </location>
</feature>
<name>A0A8C2YV73_CHILA</name>